<dbReference type="eggNOG" id="COG0433">
    <property type="taxonomic scope" value="Bacteria"/>
</dbReference>
<dbReference type="HOGENOM" id="CLU_2181664_0_0_6"/>
<dbReference type="PATRIC" id="fig|223283.9.peg.4441"/>
<dbReference type="GeneID" id="1186008"/>
<organism evidence="1 2">
    <name type="scientific">Pseudomonas syringae pv. tomato (strain ATCC BAA-871 / DC3000)</name>
    <dbReference type="NCBI Taxonomy" id="223283"/>
    <lineage>
        <taxon>Bacteria</taxon>
        <taxon>Pseudomonadati</taxon>
        <taxon>Pseudomonadota</taxon>
        <taxon>Gammaproteobacteria</taxon>
        <taxon>Pseudomonadales</taxon>
        <taxon>Pseudomonadaceae</taxon>
        <taxon>Pseudomonas</taxon>
    </lineage>
</organism>
<gene>
    <name evidence="1" type="ordered locus">PSPTO_4327</name>
</gene>
<accession>Q87X61</accession>
<dbReference type="Proteomes" id="UP000002515">
    <property type="component" value="Chromosome"/>
</dbReference>
<keyword evidence="2" id="KW-1185">Reference proteome</keyword>
<name>Q87X61_PSESM</name>
<protein>
    <submittedName>
        <fullName evidence="1">Uncharacterized protein</fullName>
    </submittedName>
</protein>
<sequence length="109" mass="11729">MSPEGILLSTLKIGVVTSVAAQLIKINLAHAGENSGRYLGQNRYGKGEVGELVLIEGQQAVLLGRITEVNLPDRERTEISQDFAGTHAIDAIGLIRLLGFVRKVLPHTT</sequence>
<dbReference type="AlphaFoldDB" id="Q87X61"/>
<dbReference type="EMBL" id="AE016853">
    <property type="protein sequence ID" value="AAO57778.1"/>
    <property type="molecule type" value="Genomic_DNA"/>
</dbReference>
<proteinExistence type="predicted"/>
<dbReference type="STRING" id="223283.PSPTO_4327"/>
<dbReference type="RefSeq" id="WP_011104963.1">
    <property type="nucleotide sequence ID" value="NC_004578.1"/>
</dbReference>
<evidence type="ECO:0000313" key="2">
    <source>
        <dbReference type="Proteomes" id="UP000002515"/>
    </source>
</evidence>
<dbReference type="KEGG" id="pst:PSPTO_4327"/>
<reference evidence="1 2" key="1">
    <citation type="journal article" date="2003" name="Proc. Natl. Acad. Sci. U.S.A.">
        <title>The complete genome sequence of the Arabidopsis and tomato pathogen Pseudomonas syringae pv. tomato DC3000.</title>
        <authorList>
            <person name="Buell C.R."/>
            <person name="Joardar V."/>
            <person name="Lindeberg M."/>
            <person name="Selengut J."/>
            <person name="Paulsen I.T."/>
            <person name="Gwinn M.L."/>
            <person name="Dodson R.J."/>
            <person name="Deboy R.T."/>
            <person name="Durkin A.S."/>
            <person name="Kolonay J.F."/>
            <person name="Madupu R."/>
            <person name="Daugherty S."/>
            <person name="Brinkac L."/>
            <person name="Beanan M.J."/>
            <person name="Haft D.H."/>
            <person name="Nelson W.C."/>
            <person name="Davidsen T."/>
            <person name="Zafar N."/>
            <person name="Zhou L."/>
            <person name="Liu J."/>
            <person name="Yuan Q."/>
            <person name="Khouri H."/>
            <person name="Fedorova N."/>
            <person name="Tran B."/>
            <person name="Russell D."/>
            <person name="Berry K."/>
            <person name="Utterback T."/>
            <person name="Van Aken S.E."/>
            <person name="Feldblyum T.V."/>
            <person name="D'Ascenzo M."/>
            <person name="Deng W.L."/>
            <person name="Ramos A.R."/>
            <person name="Alfano J.R."/>
            <person name="Cartinhour S."/>
            <person name="Chatterjee A.K."/>
            <person name="Delaney T.P."/>
            <person name="Lazarowitz S.G."/>
            <person name="Martin G.B."/>
            <person name="Schneider D.J."/>
            <person name="Tang X."/>
            <person name="Bender C.L."/>
            <person name="White O."/>
            <person name="Fraser C.M."/>
            <person name="Collmer A."/>
        </authorList>
    </citation>
    <scope>NUCLEOTIDE SEQUENCE [LARGE SCALE GENOMIC DNA]</scope>
    <source>
        <strain evidence="2">ATCC BAA-871 / DC3000</strain>
    </source>
</reference>
<evidence type="ECO:0000313" key="1">
    <source>
        <dbReference type="EMBL" id="AAO57778.1"/>
    </source>
</evidence>